<keyword evidence="2" id="KW-0560">Oxidoreductase</keyword>
<dbReference type="Gene3D" id="3.40.50.720">
    <property type="entry name" value="NAD(P)-binding Rossmann-like Domain"/>
    <property type="match status" value="1"/>
</dbReference>
<dbReference type="InterPro" id="IPR036291">
    <property type="entry name" value="NAD(P)-bd_dom_sf"/>
</dbReference>
<dbReference type="PANTHER" id="PTHR24320">
    <property type="entry name" value="RETINOL DEHYDROGENASE"/>
    <property type="match status" value="1"/>
</dbReference>
<dbReference type="Pfam" id="PF00106">
    <property type="entry name" value="adh_short"/>
    <property type="match status" value="1"/>
</dbReference>
<evidence type="ECO:0000256" key="1">
    <source>
        <dbReference type="ARBA" id="ARBA00006484"/>
    </source>
</evidence>
<reference evidence="3 4" key="1">
    <citation type="submission" date="2016-09" db="EMBL/GenBank/DDBJ databases">
        <title>The complete genome sequences of Rhizobium gallicum, symbiovars gallicum and phaseoli, symbionts associated to common bean (Phaseolus vulgaris).</title>
        <authorList>
            <person name="Bustos P."/>
            <person name="Santamaria R.I."/>
            <person name="Perez-Carrascal O.M."/>
            <person name="Juarez S."/>
            <person name="Lozano L."/>
            <person name="Martinez-Flores I."/>
            <person name="Martinez-Romero E."/>
            <person name="Cevallos M."/>
            <person name="Romero D."/>
            <person name="Davila G."/>
            <person name="Gonzalez V."/>
        </authorList>
    </citation>
    <scope>NUCLEOTIDE SEQUENCE [LARGE SCALE GENOMIC DNA]</scope>
    <source>
        <strain evidence="3 4">IE4872</strain>
    </source>
</reference>
<dbReference type="PANTHER" id="PTHR24320:SF272">
    <property type="entry name" value="NAD(P)-BINDING ROSSMANN-FOLD SUPERFAMILY PROTEIN"/>
    <property type="match status" value="1"/>
</dbReference>
<dbReference type="AlphaFoldDB" id="A0A1L5NJF7"/>
<organism evidence="3 4">
    <name type="scientific">Rhizobium gallicum</name>
    <dbReference type="NCBI Taxonomy" id="56730"/>
    <lineage>
        <taxon>Bacteria</taxon>
        <taxon>Pseudomonadati</taxon>
        <taxon>Pseudomonadota</taxon>
        <taxon>Alphaproteobacteria</taxon>
        <taxon>Hyphomicrobiales</taxon>
        <taxon>Rhizobiaceae</taxon>
        <taxon>Rhizobium/Agrobacterium group</taxon>
        <taxon>Rhizobium</taxon>
    </lineage>
</organism>
<dbReference type="InterPro" id="IPR002347">
    <property type="entry name" value="SDR_fam"/>
</dbReference>
<dbReference type="SUPFAM" id="SSF51735">
    <property type="entry name" value="NAD(P)-binding Rossmann-fold domains"/>
    <property type="match status" value="1"/>
</dbReference>
<dbReference type="Proteomes" id="UP000184749">
    <property type="component" value="Chromosome"/>
</dbReference>
<evidence type="ECO:0000313" key="3">
    <source>
        <dbReference type="EMBL" id="APO68035.1"/>
    </source>
</evidence>
<evidence type="ECO:0000313" key="4">
    <source>
        <dbReference type="Proteomes" id="UP000184749"/>
    </source>
</evidence>
<gene>
    <name evidence="3" type="ORF">IE4872_CH02421</name>
</gene>
<evidence type="ECO:0000256" key="2">
    <source>
        <dbReference type="ARBA" id="ARBA00023002"/>
    </source>
</evidence>
<sequence>MRGVQQPLLTGFGAATSAAEVARGVDLTGRVALVTGGSSGLGLETARALGMSGAIVHVTAPDPLDARAALNGIDGIAVWPLDLADQASVKAFARAFLERQPRLDILVLNAGIMAQPLFRDKRGREGHFSINYLGHYELTALLWPALLAAGKSRVVILSSRGHQISDVDLEDIDFARRPYDKWMAYGQSKTANTLFAVSLDRRGRGYGVRAFSVHPGMIVTPGIRHLSRPEFDAFGALEPDGTPLIDPAADKKTPQQGAATTVWCATSPALSSLGGVYCENCDIASVQTDNPFGVRPYAIDPERAESLWQMSAALTGLDIVIT</sequence>
<comment type="similarity">
    <text evidence="1">Belongs to the short-chain dehydrogenases/reductases (SDR) family.</text>
</comment>
<protein>
    <submittedName>
        <fullName evidence="3">Oxidoreductase protein</fullName>
    </submittedName>
</protein>
<dbReference type="PRINTS" id="PR00081">
    <property type="entry name" value="GDHRDH"/>
</dbReference>
<accession>A0A1L5NJF7</accession>
<name>A0A1L5NJF7_9HYPH</name>
<proteinExistence type="inferred from homology"/>
<dbReference type="RefSeq" id="WP_074068714.1">
    <property type="nucleotide sequence ID" value="NZ_CP017101.1"/>
</dbReference>
<dbReference type="STRING" id="56730.IE4872_CH02421"/>
<dbReference type="OrthoDB" id="109589at2"/>
<dbReference type="EMBL" id="CP017101">
    <property type="protein sequence ID" value="APO68035.1"/>
    <property type="molecule type" value="Genomic_DNA"/>
</dbReference>
<dbReference type="GO" id="GO:0016491">
    <property type="term" value="F:oxidoreductase activity"/>
    <property type="evidence" value="ECO:0007669"/>
    <property type="project" value="UniProtKB-KW"/>
</dbReference>